<dbReference type="EMBL" id="MT883657">
    <property type="protein sequence ID" value="QOT13915.1"/>
    <property type="molecule type" value="Genomic_DNA"/>
</dbReference>
<reference evidence="8" key="1">
    <citation type="submission" date="2020-08" db="EMBL/GenBank/DDBJ databases">
        <title>DNAmark Project.</title>
        <authorList>
            <person name="Langkjaer E."/>
        </authorList>
    </citation>
    <scope>NUCLEOTIDE SEQUENCE</scope>
    <source>
        <strain evidence="8">DM128</strain>
    </source>
</reference>
<sequence>MIFNTLEQILIKFSFIIFFLVTLFSWVKITLYENKTISSAVVGIFLGFLSVTGLCIIRWNLSDHIPLSNLYESSLFLAWSLIFLYLLFKIKIESEWLDAIIAPILLMTTTFSTLGLPKQLQEATALVPALQSNWLMMHVTMMILSYGALLFGSLLAVTLLTLNILSSEKNNSATKEQLFSNPAYVSEKIDELSKTKYSLNFPKVRSKAIQNKTVLVNQIDYWSYRIIGIGFPLLTLGILSGAVWANEAWGSYWNWDPKETWALITWVIFAIYLHIRITKGWNGTKPALVAFLGFFVVWMCYLGVNLLGKGLHSYGWLN</sequence>
<feature type="transmembrane region" description="Helical" evidence="6">
    <location>
        <begin position="39"/>
        <end position="59"/>
    </location>
</feature>
<feature type="transmembrane region" description="Helical" evidence="6">
    <location>
        <begin position="6"/>
        <end position="27"/>
    </location>
</feature>
<organism evidence="8">
    <name type="scientific">Mesotaenium caldariorum</name>
    <dbReference type="NCBI Taxonomy" id="31321"/>
    <lineage>
        <taxon>Eukaryota</taxon>
        <taxon>Viridiplantae</taxon>
        <taxon>Streptophyta</taxon>
        <taxon>Zygnematophyceae</taxon>
        <taxon>Zygnematophycidae</taxon>
        <taxon>Zygnematales</taxon>
        <taxon>Mesotaeniaceae</taxon>
        <taxon>Mesotaenium</taxon>
    </lineage>
</organism>
<dbReference type="AlphaFoldDB" id="A0A7M2BTW5"/>
<comment type="subunit">
    <text evidence="6">May interact with Ccs1.</text>
</comment>
<keyword evidence="4 6" id="KW-1133">Transmembrane helix</keyword>
<keyword evidence="3 6" id="KW-0201">Cytochrome c-type biogenesis</keyword>
<dbReference type="GO" id="GO:0017004">
    <property type="term" value="P:cytochrome complex assembly"/>
    <property type="evidence" value="ECO:0007669"/>
    <property type="project" value="UniProtKB-UniRule"/>
</dbReference>
<evidence type="ECO:0000256" key="3">
    <source>
        <dbReference type="ARBA" id="ARBA00022748"/>
    </source>
</evidence>
<evidence type="ECO:0000256" key="2">
    <source>
        <dbReference type="ARBA" id="ARBA00022692"/>
    </source>
</evidence>
<dbReference type="NCBIfam" id="TIGR03144">
    <property type="entry name" value="cytochr_II_ccsB"/>
    <property type="match status" value="1"/>
</dbReference>
<dbReference type="GO" id="GO:0020037">
    <property type="term" value="F:heme binding"/>
    <property type="evidence" value="ECO:0007669"/>
    <property type="project" value="InterPro"/>
</dbReference>
<evidence type="ECO:0000313" key="8">
    <source>
        <dbReference type="EMBL" id="QOT13915.1"/>
    </source>
</evidence>
<feature type="transmembrane region" description="Helical" evidence="6">
    <location>
        <begin position="95"/>
        <end position="116"/>
    </location>
</feature>
<dbReference type="HAMAP" id="MF_01391">
    <property type="entry name" value="CytC_CcsA"/>
    <property type="match status" value="1"/>
</dbReference>
<evidence type="ECO:0000256" key="5">
    <source>
        <dbReference type="ARBA" id="ARBA00023136"/>
    </source>
</evidence>
<name>A0A7M2BTW5_9VIRI</name>
<keyword evidence="2 6" id="KW-0812">Transmembrane</keyword>
<evidence type="ECO:0000256" key="4">
    <source>
        <dbReference type="ARBA" id="ARBA00022989"/>
    </source>
</evidence>
<feature type="transmembrane region" description="Helical" evidence="6">
    <location>
        <begin position="71"/>
        <end position="88"/>
    </location>
</feature>
<feature type="transmembrane region" description="Helical" evidence="6">
    <location>
        <begin position="222"/>
        <end position="245"/>
    </location>
</feature>
<comment type="similarity">
    <text evidence="6">Belongs to the CcmF/CycK/Ccl1/NrfE/CcsA family.</text>
</comment>
<dbReference type="GO" id="GO:0005886">
    <property type="term" value="C:plasma membrane"/>
    <property type="evidence" value="ECO:0007669"/>
    <property type="project" value="TreeGrafter"/>
</dbReference>
<gene>
    <name evidence="6 8" type="primary">ccsA</name>
</gene>
<comment type="subcellular location">
    <subcellularLocation>
        <location evidence="1">Membrane</location>
        <topology evidence="1">Multi-pass membrane protein</topology>
    </subcellularLocation>
    <subcellularLocation>
        <location evidence="6">Plastid</location>
        <location evidence="6">Chloroplast thylakoid membrane</location>
        <topology evidence="6">Multi-pass membrane protein</topology>
    </subcellularLocation>
</comment>
<dbReference type="PANTHER" id="PTHR30071:SF1">
    <property type="entry name" value="CYTOCHROME B_B6 PROTEIN-RELATED"/>
    <property type="match status" value="1"/>
</dbReference>
<geneLocation type="chloroplast" evidence="8"/>
<keyword evidence="5 6" id="KW-0472">Membrane</keyword>
<dbReference type="PANTHER" id="PTHR30071">
    <property type="entry name" value="HEME EXPORTER PROTEIN C"/>
    <property type="match status" value="1"/>
</dbReference>
<evidence type="ECO:0000256" key="1">
    <source>
        <dbReference type="ARBA" id="ARBA00004141"/>
    </source>
</evidence>
<feature type="transmembrane region" description="Helical" evidence="6">
    <location>
        <begin position="260"/>
        <end position="275"/>
    </location>
</feature>
<dbReference type="Pfam" id="PF01578">
    <property type="entry name" value="Cytochrom_C_asm"/>
    <property type="match status" value="1"/>
</dbReference>
<proteinExistence type="inferred from homology"/>
<keyword evidence="8" id="KW-0934">Plastid</keyword>
<dbReference type="GO" id="GO:0009535">
    <property type="term" value="C:chloroplast thylakoid membrane"/>
    <property type="evidence" value="ECO:0007669"/>
    <property type="project" value="UniProtKB-SubCell"/>
</dbReference>
<feature type="transmembrane region" description="Helical" evidence="6">
    <location>
        <begin position="136"/>
        <end position="165"/>
    </location>
</feature>
<keyword evidence="8" id="KW-0150">Chloroplast</keyword>
<dbReference type="InterPro" id="IPR002541">
    <property type="entry name" value="Cyt_c_assembly"/>
</dbReference>
<evidence type="ECO:0000259" key="7">
    <source>
        <dbReference type="Pfam" id="PF01578"/>
    </source>
</evidence>
<protein>
    <recommendedName>
        <fullName evidence="6">Cytochrome c biogenesis protein CcsA</fullName>
    </recommendedName>
</protein>
<accession>A0A7M2BTW5</accession>
<feature type="domain" description="Cytochrome c assembly protein" evidence="7">
    <location>
        <begin position="67"/>
        <end position="312"/>
    </location>
</feature>
<keyword evidence="6" id="KW-0793">Thylakoid</keyword>
<dbReference type="InterPro" id="IPR045062">
    <property type="entry name" value="Cyt_c_biogenesis_CcsA/CcmC"/>
</dbReference>
<dbReference type="InterPro" id="IPR017562">
    <property type="entry name" value="Cyt_c_biogenesis_CcsA"/>
</dbReference>
<comment type="function">
    <text evidence="6">Required during biogenesis of c-type cytochromes (cytochrome c6 and cytochrome f) at the step of heme attachment.</text>
</comment>
<evidence type="ECO:0000256" key="6">
    <source>
        <dbReference type="HAMAP-Rule" id="MF_01391"/>
    </source>
</evidence>
<feature type="transmembrane region" description="Helical" evidence="6">
    <location>
        <begin position="287"/>
        <end position="308"/>
    </location>
</feature>